<gene>
    <name evidence="2" type="ORF">EV382_2873</name>
</gene>
<accession>A0A4Q7UEF6</accession>
<evidence type="ECO:0000256" key="1">
    <source>
        <dbReference type="SAM" id="Phobius"/>
    </source>
</evidence>
<keyword evidence="3" id="KW-1185">Reference proteome</keyword>
<dbReference type="RefSeq" id="WP_130402230.1">
    <property type="nucleotide sequence ID" value="NZ_JBEZZO010000018.1"/>
</dbReference>
<evidence type="ECO:0008006" key="4">
    <source>
        <dbReference type="Google" id="ProtNLM"/>
    </source>
</evidence>
<dbReference type="OrthoDB" id="9851209at2"/>
<comment type="caution">
    <text evidence="2">The sequence shown here is derived from an EMBL/GenBank/DDBJ whole genome shotgun (WGS) entry which is preliminary data.</text>
</comment>
<dbReference type="EMBL" id="SHKK01000001">
    <property type="protein sequence ID" value="RZT79652.1"/>
    <property type="molecule type" value="Genomic_DNA"/>
</dbReference>
<dbReference type="AlphaFoldDB" id="A0A4Q7UEF6"/>
<dbReference type="Proteomes" id="UP000293781">
    <property type="component" value="Unassembled WGS sequence"/>
</dbReference>
<reference evidence="2 3" key="1">
    <citation type="submission" date="2019-02" db="EMBL/GenBank/DDBJ databases">
        <title>Sequencing the genomes of 1000 actinobacteria strains.</title>
        <authorList>
            <person name="Klenk H.-P."/>
        </authorList>
    </citation>
    <scope>NUCLEOTIDE SEQUENCE [LARGE SCALE GENOMIC DNA]</scope>
    <source>
        <strain evidence="2 3">DSM 45888</strain>
    </source>
</reference>
<evidence type="ECO:0000313" key="2">
    <source>
        <dbReference type="EMBL" id="RZT79652.1"/>
    </source>
</evidence>
<keyword evidence="1" id="KW-1133">Transmembrane helix</keyword>
<proteinExistence type="predicted"/>
<evidence type="ECO:0000313" key="3">
    <source>
        <dbReference type="Proteomes" id="UP000293781"/>
    </source>
</evidence>
<keyword evidence="1" id="KW-0472">Membrane</keyword>
<protein>
    <recommendedName>
        <fullName evidence="4">ABC transporter permease</fullName>
    </recommendedName>
</protein>
<keyword evidence="1" id="KW-0812">Transmembrane</keyword>
<feature type="transmembrane region" description="Helical" evidence="1">
    <location>
        <begin position="35"/>
        <end position="53"/>
    </location>
</feature>
<organism evidence="2 3">
    <name type="scientific">Micromonospora violae</name>
    <dbReference type="NCBI Taxonomy" id="1278207"/>
    <lineage>
        <taxon>Bacteria</taxon>
        <taxon>Bacillati</taxon>
        <taxon>Actinomycetota</taxon>
        <taxon>Actinomycetes</taxon>
        <taxon>Micromonosporales</taxon>
        <taxon>Micromonosporaceae</taxon>
        <taxon>Micromonospora</taxon>
    </lineage>
</organism>
<sequence length="83" mass="8542">MPSAGILATADSRPARTAWLGSVLAFAVRRTMRPLAAWSAGIGAYFLLLGLIAQSMTTFLTGNPQFAAMAAQAGFPALATVEG</sequence>
<name>A0A4Q7UEF6_9ACTN</name>